<dbReference type="EMBL" id="CP004885">
    <property type="protein sequence ID" value="AGX86656.1"/>
    <property type="molecule type" value="Genomic_DNA"/>
</dbReference>
<gene>
    <name evidence="4 5" type="primary">aat</name>
    <name evidence="5" type="ORF">Cenrod_0543</name>
</gene>
<dbReference type="InterPro" id="IPR042221">
    <property type="entry name" value="Leu/Phe-tRNA_Trfase_N"/>
</dbReference>
<dbReference type="eggNOG" id="COG2360">
    <property type="taxonomic scope" value="Bacteria"/>
</dbReference>
<comment type="catalytic activity">
    <reaction evidence="4">
        <text>N-terminal L-arginyl-[protein] + L-leucyl-tRNA(Leu) = N-terminal L-leucyl-L-arginyl-[protein] + tRNA(Leu) + H(+)</text>
        <dbReference type="Rhea" id="RHEA:50416"/>
        <dbReference type="Rhea" id="RHEA-COMP:9613"/>
        <dbReference type="Rhea" id="RHEA-COMP:9622"/>
        <dbReference type="Rhea" id="RHEA-COMP:12672"/>
        <dbReference type="Rhea" id="RHEA-COMP:12673"/>
        <dbReference type="ChEBI" id="CHEBI:15378"/>
        <dbReference type="ChEBI" id="CHEBI:64719"/>
        <dbReference type="ChEBI" id="CHEBI:78442"/>
        <dbReference type="ChEBI" id="CHEBI:78494"/>
        <dbReference type="ChEBI" id="CHEBI:133044"/>
        <dbReference type="EC" id="2.3.2.6"/>
    </reaction>
</comment>
<organism evidence="5 6">
    <name type="scientific">Candidatus Symbiobacter mobilis CR</name>
    <dbReference type="NCBI Taxonomy" id="946483"/>
    <lineage>
        <taxon>Bacteria</taxon>
        <taxon>Pseudomonadati</taxon>
        <taxon>Pseudomonadota</taxon>
        <taxon>Betaproteobacteria</taxon>
        <taxon>Burkholderiales</taxon>
        <taxon>Comamonadaceae</taxon>
    </lineage>
</organism>
<evidence type="ECO:0000256" key="4">
    <source>
        <dbReference type="HAMAP-Rule" id="MF_00688"/>
    </source>
</evidence>
<evidence type="ECO:0000256" key="1">
    <source>
        <dbReference type="ARBA" id="ARBA00022490"/>
    </source>
</evidence>
<keyword evidence="6" id="KW-1185">Reference proteome</keyword>
<dbReference type="NCBIfam" id="TIGR00667">
    <property type="entry name" value="aat"/>
    <property type="match status" value="1"/>
</dbReference>
<proteinExistence type="inferred from homology"/>
<dbReference type="EC" id="2.3.2.6" evidence="4"/>
<evidence type="ECO:0000256" key="2">
    <source>
        <dbReference type="ARBA" id="ARBA00022679"/>
    </source>
</evidence>
<accession>U5N557</accession>
<comment type="function">
    <text evidence="4">Functions in the N-end rule pathway of protein degradation where it conjugates Leu, Phe and, less efficiently, Met from aminoacyl-tRNAs to the N-termini of proteins containing an N-terminal arginine or lysine.</text>
</comment>
<evidence type="ECO:0000256" key="3">
    <source>
        <dbReference type="ARBA" id="ARBA00023315"/>
    </source>
</evidence>
<dbReference type="Pfam" id="PF03588">
    <property type="entry name" value="Leu_Phe_trans"/>
    <property type="match status" value="1"/>
</dbReference>
<dbReference type="STRING" id="946483.Cenrod_0543"/>
<sequence>MPSPVEPLTLPFLAPGEDFPPPRIAWDASTDAPGLLCAGADLTVATLVRAYRQGIFPWYALGQPILWWNPDPRMVLDIADFRLHPSLRKTLRRFARTPGCTVRIDSAFGEVIRGCAQTPRHRRLATWILPAMVIAYEDLHCAGLAHSVETWVDGQLVGGLYFVAIGKAVFGESMFHRASDASKIALAALVCCCIHRGIDRIDCQQDTRHLASLGARCIPRQEFLAGVAERVRQPSPLWAWDDAYWQALWPAPVPLTSHPSRIGRGELGEAAS</sequence>
<comment type="subcellular location">
    <subcellularLocation>
        <location evidence="4">Cytoplasm</location>
    </subcellularLocation>
</comment>
<evidence type="ECO:0000313" key="5">
    <source>
        <dbReference type="EMBL" id="AGX86656.1"/>
    </source>
</evidence>
<comment type="catalytic activity">
    <reaction evidence="4">
        <text>N-terminal L-lysyl-[protein] + L-leucyl-tRNA(Leu) = N-terminal L-leucyl-L-lysyl-[protein] + tRNA(Leu) + H(+)</text>
        <dbReference type="Rhea" id="RHEA:12340"/>
        <dbReference type="Rhea" id="RHEA-COMP:9613"/>
        <dbReference type="Rhea" id="RHEA-COMP:9622"/>
        <dbReference type="Rhea" id="RHEA-COMP:12670"/>
        <dbReference type="Rhea" id="RHEA-COMP:12671"/>
        <dbReference type="ChEBI" id="CHEBI:15378"/>
        <dbReference type="ChEBI" id="CHEBI:65249"/>
        <dbReference type="ChEBI" id="CHEBI:78442"/>
        <dbReference type="ChEBI" id="CHEBI:78494"/>
        <dbReference type="ChEBI" id="CHEBI:133043"/>
        <dbReference type="EC" id="2.3.2.6"/>
    </reaction>
</comment>
<keyword evidence="2 4" id="KW-0808">Transferase</keyword>
<keyword evidence="3 4" id="KW-0012">Acyltransferase</keyword>
<dbReference type="OrthoDB" id="9790282at2"/>
<dbReference type="HOGENOM" id="CLU_075045_0_0_4"/>
<evidence type="ECO:0000313" key="6">
    <source>
        <dbReference type="Proteomes" id="UP000017184"/>
    </source>
</evidence>
<dbReference type="Proteomes" id="UP000017184">
    <property type="component" value="Chromosome"/>
</dbReference>
<dbReference type="InterPro" id="IPR016181">
    <property type="entry name" value="Acyl_CoA_acyltransferase"/>
</dbReference>
<dbReference type="SUPFAM" id="SSF55729">
    <property type="entry name" value="Acyl-CoA N-acyltransferases (Nat)"/>
    <property type="match status" value="1"/>
</dbReference>
<dbReference type="KEGG" id="cbx:Cenrod_0543"/>
<dbReference type="Gene3D" id="3.40.630.70">
    <property type="entry name" value="Leucyl/phenylalanyl-tRNA-protein transferase, C-terminal domain"/>
    <property type="match status" value="1"/>
</dbReference>
<dbReference type="GO" id="GO:0005737">
    <property type="term" value="C:cytoplasm"/>
    <property type="evidence" value="ECO:0007669"/>
    <property type="project" value="UniProtKB-SubCell"/>
</dbReference>
<dbReference type="AlphaFoldDB" id="U5N557"/>
<dbReference type="HAMAP" id="MF_00688">
    <property type="entry name" value="Leu_Phe_trans"/>
    <property type="match status" value="1"/>
</dbReference>
<name>U5N557_9BURK</name>
<dbReference type="InterPro" id="IPR004616">
    <property type="entry name" value="Leu/Phe-tRNA_Trfase"/>
</dbReference>
<dbReference type="GO" id="GO:0008914">
    <property type="term" value="F:leucyl-tRNA--protein transferase activity"/>
    <property type="evidence" value="ECO:0007669"/>
    <property type="project" value="UniProtKB-UniRule"/>
</dbReference>
<keyword evidence="1 4" id="KW-0963">Cytoplasm</keyword>
<dbReference type="PATRIC" id="fig|946483.4.peg.545"/>
<dbReference type="InterPro" id="IPR042203">
    <property type="entry name" value="Leu/Phe-tRNA_Trfase_C"/>
</dbReference>
<comment type="similarity">
    <text evidence="4">Belongs to the L/F-transferase family.</text>
</comment>
<reference evidence="5 6" key="1">
    <citation type="journal article" date="2013" name="Genome Biol.">
        <title>Genomic analysis reveals key aspects of prokaryotic symbiosis in the phototrophic consortium "Chlorochromatium aggregatum".</title>
        <authorList>
            <person name="Liu Z."/>
            <person name="Muller J."/>
            <person name="Li T."/>
            <person name="Alvey R.M."/>
            <person name="Vogl K."/>
            <person name="Frigaard N.U."/>
            <person name="Rockwell N.C."/>
            <person name="Boyd E.S."/>
            <person name="Tomsho L.P."/>
            <person name="Schuster S.C."/>
            <person name="Henke P."/>
            <person name="Rohde M."/>
            <person name="Overmann J."/>
            <person name="Bryant D.A."/>
        </authorList>
    </citation>
    <scope>NUCLEOTIDE SEQUENCE [LARGE SCALE GENOMIC DNA]</scope>
    <source>
        <strain evidence="5">CR</strain>
    </source>
</reference>
<dbReference type="Gene3D" id="3.30.70.3550">
    <property type="entry name" value="Leucyl/phenylalanyl-tRNA-protein transferase, N-terminal domain"/>
    <property type="match status" value="1"/>
</dbReference>
<dbReference type="PANTHER" id="PTHR30098:SF2">
    <property type="entry name" value="LEUCYL_PHENYLALANYL-TRNA--PROTEIN TRANSFERASE"/>
    <property type="match status" value="1"/>
</dbReference>
<dbReference type="PANTHER" id="PTHR30098">
    <property type="entry name" value="LEUCYL/PHENYLALANYL-TRNA--PROTEIN TRANSFERASE"/>
    <property type="match status" value="1"/>
</dbReference>
<comment type="catalytic activity">
    <reaction evidence="4">
        <text>L-phenylalanyl-tRNA(Phe) + an N-terminal L-alpha-aminoacyl-[protein] = an N-terminal L-phenylalanyl-L-alpha-aminoacyl-[protein] + tRNA(Phe)</text>
        <dbReference type="Rhea" id="RHEA:43632"/>
        <dbReference type="Rhea" id="RHEA-COMP:9668"/>
        <dbReference type="Rhea" id="RHEA-COMP:9699"/>
        <dbReference type="Rhea" id="RHEA-COMP:10636"/>
        <dbReference type="Rhea" id="RHEA-COMP:10637"/>
        <dbReference type="ChEBI" id="CHEBI:78442"/>
        <dbReference type="ChEBI" id="CHEBI:78531"/>
        <dbReference type="ChEBI" id="CHEBI:78597"/>
        <dbReference type="ChEBI" id="CHEBI:83561"/>
        <dbReference type="EC" id="2.3.2.6"/>
    </reaction>
</comment>
<protein>
    <recommendedName>
        <fullName evidence="4">Leucyl/phenylalanyl-tRNA--protein transferase</fullName>
        <ecNumber evidence="4">2.3.2.6</ecNumber>
    </recommendedName>
    <alternativeName>
        <fullName evidence="4">L/F-transferase</fullName>
    </alternativeName>
    <alternativeName>
        <fullName evidence="4">Leucyltransferase</fullName>
    </alternativeName>
    <alternativeName>
        <fullName evidence="4">Phenyalanyltransferase</fullName>
    </alternativeName>
</protein>
<dbReference type="RefSeq" id="WP_022771477.1">
    <property type="nucleotide sequence ID" value="NC_022576.1"/>
</dbReference>
<dbReference type="GO" id="GO:0030163">
    <property type="term" value="P:protein catabolic process"/>
    <property type="evidence" value="ECO:0007669"/>
    <property type="project" value="UniProtKB-UniRule"/>
</dbReference>